<gene>
    <name evidence="3" type="ORF">ABGN05_02295</name>
</gene>
<feature type="signal peptide" evidence="2">
    <location>
        <begin position="1"/>
        <end position="19"/>
    </location>
</feature>
<accession>A0ABV3SCM7</accession>
<dbReference type="EMBL" id="JBDPGJ010000001">
    <property type="protein sequence ID" value="MEX0404487.1"/>
    <property type="molecule type" value="Genomic_DNA"/>
</dbReference>
<sequence length="136" mass="15279">MRTILIASVLALGTAGAQAQDDSRYTLQRTDDGYVRMDKMTGAMSICTERSGQLVCKLAADERGALQADMEEMQDRLDGLEKRLAALETGRQDAVGGLPTEDEFEKSLSYMERFFRSFMGIVREFEREEKPAPERT</sequence>
<reference evidence="3 4" key="1">
    <citation type="submission" date="2024-05" db="EMBL/GenBank/DDBJ databases">
        <authorList>
            <person name="Jiang F."/>
        </authorList>
    </citation>
    <scope>NUCLEOTIDE SEQUENCE [LARGE SCALE GENOMIC DNA]</scope>
    <source>
        <strain evidence="3 4">LZ166</strain>
    </source>
</reference>
<evidence type="ECO:0000256" key="2">
    <source>
        <dbReference type="SAM" id="SignalP"/>
    </source>
</evidence>
<keyword evidence="2" id="KW-0732">Signal</keyword>
<evidence type="ECO:0000313" key="3">
    <source>
        <dbReference type="EMBL" id="MEX0404487.1"/>
    </source>
</evidence>
<organism evidence="3 4">
    <name type="scientific">Aquibium pacificus</name>
    <dbReference type="NCBI Taxonomy" id="3153579"/>
    <lineage>
        <taxon>Bacteria</taxon>
        <taxon>Pseudomonadati</taxon>
        <taxon>Pseudomonadota</taxon>
        <taxon>Alphaproteobacteria</taxon>
        <taxon>Hyphomicrobiales</taxon>
        <taxon>Phyllobacteriaceae</taxon>
        <taxon>Aquibium</taxon>
    </lineage>
</organism>
<dbReference type="RefSeq" id="WP_367952375.1">
    <property type="nucleotide sequence ID" value="NZ_JBDPGJ010000001.1"/>
</dbReference>
<keyword evidence="4" id="KW-1185">Reference proteome</keyword>
<protein>
    <submittedName>
        <fullName evidence="3">Uncharacterized protein</fullName>
    </submittedName>
</protein>
<keyword evidence="1" id="KW-0175">Coiled coil</keyword>
<proteinExistence type="predicted"/>
<evidence type="ECO:0000313" key="4">
    <source>
        <dbReference type="Proteomes" id="UP001556692"/>
    </source>
</evidence>
<feature type="chain" id="PRO_5046043555" evidence="2">
    <location>
        <begin position="20"/>
        <end position="136"/>
    </location>
</feature>
<name>A0ABV3SCM7_9HYPH</name>
<evidence type="ECO:0000256" key="1">
    <source>
        <dbReference type="SAM" id="Coils"/>
    </source>
</evidence>
<comment type="caution">
    <text evidence="3">The sequence shown here is derived from an EMBL/GenBank/DDBJ whole genome shotgun (WGS) entry which is preliminary data.</text>
</comment>
<feature type="coiled-coil region" evidence="1">
    <location>
        <begin position="56"/>
        <end position="90"/>
    </location>
</feature>
<dbReference type="Proteomes" id="UP001556692">
    <property type="component" value="Unassembled WGS sequence"/>
</dbReference>